<dbReference type="RefSeq" id="WP_024694460.1">
    <property type="nucleotide sequence ID" value="NZ_CP159362.1"/>
</dbReference>
<accession>A0AAU8LA18</accession>
<sequence>MDIGVYSAGSISNEEISLMISDKRSFKIKDIESEFFGDTVETIEKLIEPQELTCRTYTAGRITALGISSLTIIGGVTAGLTIAAHNIATYNPDYEIAKLYTTKTLAITYKKSNEH</sequence>
<protein>
    <submittedName>
        <fullName evidence="1">Uncharacterized protein</fullName>
    </submittedName>
</protein>
<proteinExistence type="predicted"/>
<reference evidence="1" key="2">
    <citation type="submission" date="2024-07" db="EMBL/GenBank/DDBJ databases">
        <title>A complete genome sequence for Pseudomonas syringae CC1417.</title>
        <authorList>
            <person name="Baltrus D.A."/>
        </authorList>
    </citation>
    <scope>NUCLEOTIDE SEQUENCE</scope>
    <source>
        <strain evidence="1">CC1417</strain>
    </source>
</reference>
<dbReference type="AlphaFoldDB" id="A0AAU8LA18"/>
<reference evidence="1" key="1">
    <citation type="journal article" date="2014" name="Genome Announc.">
        <title>Draft Genome Sequences of a Phylogenetically Diverse Suite of Pseudomonas syringae Strains from Multiple Source Populations.</title>
        <authorList>
            <person name="Baltrus D.A."/>
            <person name="Yourstone S."/>
            <person name="Lind A."/>
            <person name="Guilbaud C."/>
            <person name="Sands D.C."/>
            <person name="Jones C.D."/>
            <person name="Morris C.E."/>
            <person name="Dangl J.L."/>
        </authorList>
    </citation>
    <scope>NUCLEOTIDE SEQUENCE</scope>
    <source>
        <strain evidence="1">CC1417</strain>
    </source>
</reference>
<gene>
    <name evidence="1" type="ORF">N011_13580</name>
</gene>
<dbReference type="EMBL" id="CP159362">
    <property type="protein sequence ID" value="XCN65563.1"/>
    <property type="molecule type" value="Genomic_DNA"/>
</dbReference>
<organism evidence="1">
    <name type="scientific">Pseudomonas syringae CC1417</name>
    <dbReference type="NCBI Taxonomy" id="1357272"/>
    <lineage>
        <taxon>Bacteria</taxon>
        <taxon>Pseudomonadati</taxon>
        <taxon>Pseudomonadota</taxon>
        <taxon>Gammaproteobacteria</taxon>
        <taxon>Pseudomonadales</taxon>
        <taxon>Pseudomonadaceae</taxon>
        <taxon>Pseudomonas</taxon>
        <taxon>Pseudomonas syringae</taxon>
    </lineage>
</organism>
<name>A0AAU8LA18_PSESX</name>
<evidence type="ECO:0000313" key="1">
    <source>
        <dbReference type="EMBL" id="XCN65563.1"/>
    </source>
</evidence>